<organism evidence="1 2">
    <name type="scientific">Ceraceosorus bombacis</name>
    <dbReference type="NCBI Taxonomy" id="401625"/>
    <lineage>
        <taxon>Eukaryota</taxon>
        <taxon>Fungi</taxon>
        <taxon>Dikarya</taxon>
        <taxon>Basidiomycota</taxon>
        <taxon>Ustilaginomycotina</taxon>
        <taxon>Exobasidiomycetes</taxon>
        <taxon>Ceraceosorales</taxon>
        <taxon>Ceraceosoraceae</taxon>
        <taxon>Ceraceosorus</taxon>
    </lineage>
</organism>
<dbReference type="Proteomes" id="UP000054845">
    <property type="component" value="Unassembled WGS sequence"/>
</dbReference>
<protein>
    <submittedName>
        <fullName evidence="1">Uncharacterized protein</fullName>
    </submittedName>
</protein>
<reference evidence="2" key="1">
    <citation type="submission" date="2014-09" db="EMBL/GenBank/DDBJ databases">
        <authorList>
            <person name="Sharma Rahul"/>
            <person name="Thines Marco"/>
        </authorList>
    </citation>
    <scope>NUCLEOTIDE SEQUENCE [LARGE SCALE GENOMIC DNA]</scope>
</reference>
<proteinExistence type="predicted"/>
<evidence type="ECO:0000313" key="1">
    <source>
        <dbReference type="EMBL" id="CEH14067.1"/>
    </source>
</evidence>
<evidence type="ECO:0000313" key="2">
    <source>
        <dbReference type="Proteomes" id="UP000054845"/>
    </source>
</evidence>
<accession>A0A0P1BEL3</accession>
<dbReference type="EMBL" id="CCYA01000240">
    <property type="protein sequence ID" value="CEH14067.1"/>
    <property type="molecule type" value="Genomic_DNA"/>
</dbReference>
<dbReference type="AlphaFoldDB" id="A0A0P1BEL3"/>
<keyword evidence="2" id="KW-1185">Reference proteome</keyword>
<name>A0A0P1BEL3_9BASI</name>
<sequence>MVIAGALAIAERQRERFKLHPGTLTADKFDWLLKTFRLLSTRLLLCVLLCPVMQVADLSVSNASNMREFKC</sequence>